<evidence type="ECO:0000313" key="2">
    <source>
        <dbReference type="Proteomes" id="UP001056120"/>
    </source>
</evidence>
<reference evidence="2" key="1">
    <citation type="journal article" date="2022" name="Mol. Ecol. Resour.">
        <title>The genomes of chicory, endive, great burdock and yacon provide insights into Asteraceae palaeo-polyploidization history and plant inulin production.</title>
        <authorList>
            <person name="Fan W."/>
            <person name="Wang S."/>
            <person name="Wang H."/>
            <person name="Wang A."/>
            <person name="Jiang F."/>
            <person name="Liu H."/>
            <person name="Zhao H."/>
            <person name="Xu D."/>
            <person name="Zhang Y."/>
        </authorList>
    </citation>
    <scope>NUCLEOTIDE SEQUENCE [LARGE SCALE GENOMIC DNA]</scope>
    <source>
        <strain evidence="2">cv. Yunnan</strain>
    </source>
</reference>
<protein>
    <submittedName>
        <fullName evidence="1">Uncharacterized protein</fullName>
    </submittedName>
</protein>
<name>A0ACB9KCR7_9ASTR</name>
<comment type="caution">
    <text evidence="1">The sequence shown here is derived from an EMBL/GenBank/DDBJ whole genome shotgun (WGS) entry which is preliminary data.</text>
</comment>
<dbReference type="EMBL" id="CM042018">
    <property type="protein sequence ID" value="KAI3830076.1"/>
    <property type="molecule type" value="Genomic_DNA"/>
</dbReference>
<proteinExistence type="predicted"/>
<sequence length="151" mass="17521">MTNSASSNYEVHEDDYVNRNRLSMEAIHDLRSIVVRMNSSGFLDDCLKAYVNERKFVIGVSLQHLNVETLSRSSCKRLEWGVLESKIKFWIKAAEIWWSATRSFSYLHRWHTVLTMVSHLFPLETDNCLPVDLCARQHSFVRSSLSPSLLD</sequence>
<evidence type="ECO:0000313" key="1">
    <source>
        <dbReference type="EMBL" id="KAI3830076.1"/>
    </source>
</evidence>
<organism evidence="1 2">
    <name type="scientific">Smallanthus sonchifolius</name>
    <dbReference type="NCBI Taxonomy" id="185202"/>
    <lineage>
        <taxon>Eukaryota</taxon>
        <taxon>Viridiplantae</taxon>
        <taxon>Streptophyta</taxon>
        <taxon>Embryophyta</taxon>
        <taxon>Tracheophyta</taxon>
        <taxon>Spermatophyta</taxon>
        <taxon>Magnoliopsida</taxon>
        <taxon>eudicotyledons</taxon>
        <taxon>Gunneridae</taxon>
        <taxon>Pentapetalae</taxon>
        <taxon>asterids</taxon>
        <taxon>campanulids</taxon>
        <taxon>Asterales</taxon>
        <taxon>Asteraceae</taxon>
        <taxon>Asteroideae</taxon>
        <taxon>Heliantheae alliance</taxon>
        <taxon>Millerieae</taxon>
        <taxon>Smallanthus</taxon>
    </lineage>
</organism>
<gene>
    <name evidence="1" type="ORF">L1987_04209</name>
</gene>
<dbReference type="Proteomes" id="UP001056120">
    <property type="component" value="Linkage Group LG01"/>
</dbReference>
<accession>A0ACB9KCR7</accession>
<keyword evidence="2" id="KW-1185">Reference proteome</keyword>
<reference evidence="1 2" key="2">
    <citation type="journal article" date="2022" name="Mol. Ecol. Resour.">
        <title>The genomes of chicory, endive, great burdock and yacon provide insights into Asteraceae paleo-polyploidization history and plant inulin production.</title>
        <authorList>
            <person name="Fan W."/>
            <person name="Wang S."/>
            <person name="Wang H."/>
            <person name="Wang A."/>
            <person name="Jiang F."/>
            <person name="Liu H."/>
            <person name="Zhao H."/>
            <person name="Xu D."/>
            <person name="Zhang Y."/>
        </authorList>
    </citation>
    <scope>NUCLEOTIDE SEQUENCE [LARGE SCALE GENOMIC DNA]</scope>
    <source>
        <strain evidence="2">cv. Yunnan</strain>
        <tissue evidence="1">Leaves</tissue>
    </source>
</reference>